<keyword evidence="2" id="KW-0472">Membrane</keyword>
<keyword evidence="2" id="KW-0812">Transmembrane</keyword>
<evidence type="ECO:0000256" key="2">
    <source>
        <dbReference type="SAM" id="Phobius"/>
    </source>
</evidence>
<gene>
    <name evidence="3" type="ORF">ISP19_00800</name>
</gene>
<organism evidence="3 4">
    <name type="scientific">Dyella flava</name>
    <dbReference type="NCBI Taxonomy" id="1920170"/>
    <lineage>
        <taxon>Bacteria</taxon>
        <taxon>Pseudomonadati</taxon>
        <taxon>Pseudomonadota</taxon>
        <taxon>Gammaproteobacteria</taxon>
        <taxon>Lysobacterales</taxon>
        <taxon>Rhodanobacteraceae</taxon>
        <taxon>Dyella</taxon>
    </lineage>
</organism>
<protein>
    <submittedName>
        <fullName evidence="3">Uncharacterized protein</fullName>
    </submittedName>
</protein>
<feature type="region of interest" description="Disordered" evidence="1">
    <location>
        <begin position="160"/>
        <end position="181"/>
    </location>
</feature>
<name>A0ABS2JY44_9GAMM</name>
<evidence type="ECO:0000256" key="1">
    <source>
        <dbReference type="SAM" id="MobiDB-lite"/>
    </source>
</evidence>
<feature type="transmembrane region" description="Helical" evidence="2">
    <location>
        <begin position="126"/>
        <end position="148"/>
    </location>
</feature>
<reference evidence="3" key="1">
    <citation type="submission" date="2020-10" db="EMBL/GenBank/DDBJ databases">
        <title>Phylogeny of dyella-like bacteria.</title>
        <authorList>
            <person name="Fu J."/>
        </authorList>
    </citation>
    <scope>NUCLEOTIDE SEQUENCE</scope>
    <source>
        <strain evidence="3">DHOC52</strain>
    </source>
</reference>
<evidence type="ECO:0000313" key="3">
    <source>
        <dbReference type="EMBL" id="MBM7123902.1"/>
    </source>
</evidence>
<dbReference type="EMBL" id="JADIKE010000018">
    <property type="protein sequence ID" value="MBM7123902.1"/>
    <property type="molecule type" value="Genomic_DNA"/>
</dbReference>
<sequence length="181" mass="20921">MSTLNGFGTMFYGWKHLANQPSTATKWLTAFYIPIIPLGRYELIVHTNFARESTQIRSTLVGVVASQQNRFEILGKTSLHWPEILMTYTKTFIVLPLLMFAPLLIMFLLSRLGWWPRYKTSQDMPIWLNVVLVIFAAGQLIGALYWPIWAIRKSRGMHIDNKPNSKSKKASVDRRSVEHHM</sequence>
<dbReference type="RefSeq" id="WP_204678538.1">
    <property type="nucleotide sequence ID" value="NZ_BSNR01000025.1"/>
</dbReference>
<keyword evidence="4" id="KW-1185">Reference proteome</keyword>
<keyword evidence="2" id="KW-1133">Transmembrane helix</keyword>
<feature type="compositionally biased region" description="Basic and acidic residues" evidence="1">
    <location>
        <begin position="170"/>
        <end position="181"/>
    </location>
</feature>
<feature type="transmembrane region" description="Helical" evidence="2">
    <location>
        <begin position="92"/>
        <end position="114"/>
    </location>
</feature>
<dbReference type="Proteomes" id="UP001430149">
    <property type="component" value="Unassembled WGS sequence"/>
</dbReference>
<accession>A0ABS2JY44</accession>
<comment type="caution">
    <text evidence="3">The sequence shown here is derived from an EMBL/GenBank/DDBJ whole genome shotgun (WGS) entry which is preliminary data.</text>
</comment>
<evidence type="ECO:0000313" key="4">
    <source>
        <dbReference type="Proteomes" id="UP001430149"/>
    </source>
</evidence>
<proteinExistence type="predicted"/>